<evidence type="ECO:0000256" key="3">
    <source>
        <dbReference type="ARBA" id="ARBA00023163"/>
    </source>
</evidence>
<comment type="caution">
    <text evidence="5">The sequence shown here is derived from an EMBL/GenBank/DDBJ whole genome shotgun (WGS) entry which is preliminary data.</text>
</comment>
<dbReference type="OrthoDB" id="2666928at2"/>
<sequence length="346" mass="40223">MINIRIKEKTLKNSILAIQKQLGGELSEKWGEYVLEVDNDIAKGCMRFFNFNWGVSLVEINIIFFEEVTIATDISLVKPIHFLYCLNGSTKHRFKNEESFKELEQYHTAILAGCDASIEHVSLFPKGLHIELCSIQIKRLRFLKKRNNNVDYLSDKLNALFVNNNKEDNFSYYGSIDLKMADHVERLQNIDSEGIIRTLQMEGEVQQILSLFIEQHNNSENNIKNLVNLSKKELQTIRRQVEKIVEEPSKNYSLSSISRISGLSQAKLQEGFKFLYGKTVTEYIRHVRLEEARELISTSDLNISEIVYSIGFTSRSYFSKIFKEKYDVTPNDFRKEVHTLNIEKNE</sequence>
<dbReference type="Gene3D" id="1.10.10.60">
    <property type="entry name" value="Homeodomain-like"/>
    <property type="match status" value="2"/>
</dbReference>
<dbReference type="InterPro" id="IPR018060">
    <property type="entry name" value="HTH_AraC"/>
</dbReference>
<organism evidence="5 6">
    <name type="scientific">Subsaximicrobium wynnwilliamsii</name>
    <dbReference type="NCBI Taxonomy" id="291179"/>
    <lineage>
        <taxon>Bacteria</taxon>
        <taxon>Pseudomonadati</taxon>
        <taxon>Bacteroidota</taxon>
        <taxon>Flavobacteriia</taxon>
        <taxon>Flavobacteriales</taxon>
        <taxon>Flavobacteriaceae</taxon>
        <taxon>Subsaximicrobium</taxon>
    </lineage>
</organism>
<dbReference type="PANTHER" id="PTHR47893:SF1">
    <property type="entry name" value="REGULATORY PROTEIN PCHR"/>
    <property type="match status" value="1"/>
</dbReference>
<feature type="domain" description="HTH araC/xylS-type" evidence="4">
    <location>
        <begin position="235"/>
        <end position="336"/>
    </location>
</feature>
<evidence type="ECO:0000313" key="5">
    <source>
        <dbReference type="EMBL" id="TXD91247.1"/>
    </source>
</evidence>
<proteinExistence type="predicted"/>
<keyword evidence="6" id="KW-1185">Reference proteome</keyword>
<reference evidence="5 6" key="1">
    <citation type="submission" date="2019-08" db="EMBL/GenBank/DDBJ databases">
        <title>Genomes of Subsaximicrobium wynnwilliamsii strains.</title>
        <authorList>
            <person name="Bowman J.P."/>
        </authorList>
    </citation>
    <scope>NUCLEOTIDE SEQUENCE [LARGE SCALE GENOMIC DNA]</scope>
    <source>
        <strain evidence="5 6">2-80-2</strain>
    </source>
</reference>
<evidence type="ECO:0000256" key="2">
    <source>
        <dbReference type="ARBA" id="ARBA00023125"/>
    </source>
</evidence>
<dbReference type="EMBL" id="VORO01000001">
    <property type="protein sequence ID" value="TXD91247.1"/>
    <property type="molecule type" value="Genomic_DNA"/>
</dbReference>
<keyword evidence="3" id="KW-0804">Transcription</keyword>
<evidence type="ECO:0000256" key="1">
    <source>
        <dbReference type="ARBA" id="ARBA00023015"/>
    </source>
</evidence>
<dbReference type="GO" id="GO:0043565">
    <property type="term" value="F:sequence-specific DNA binding"/>
    <property type="evidence" value="ECO:0007669"/>
    <property type="project" value="InterPro"/>
</dbReference>
<dbReference type="InterPro" id="IPR053142">
    <property type="entry name" value="PchR_regulatory_protein"/>
</dbReference>
<dbReference type="SUPFAM" id="SSF46689">
    <property type="entry name" value="Homeodomain-like"/>
    <property type="match status" value="1"/>
</dbReference>
<dbReference type="InterPro" id="IPR020449">
    <property type="entry name" value="Tscrpt_reg_AraC-type_HTH"/>
</dbReference>
<dbReference type="PANTHER" id="PTHR47893">
    <property type="entry name" value="REGULATORY PROTEIN PCHR"/>
    <property type="match status" value="1"/>
</dbReference>
<evidence type="ECO:0000313" key="6">
    <source>
        <dbReference type="Proteomes" id="UP000321578"/>
    </source>
</evidence>
<dbReference type="PRINTS" id="PR00032">
    <property type="entry name" value="HTHARAC"/>
</dbReference>
<dbReference type="PROSITE" id="PS01124">
    <property type="entry name" value="HTH_ARAC_FAMILY_2"/>
    <property type="match status" value="1"/>
</dbReference>
<keyword evidence="1" id="KW-0805">Transcription regulation</keyword>
<protein>
    <submittedName>
        <fullName evidence="5">Helix-turn-helix transcriptional regulator</fullName>
    </submittedName>
</protein>
<dbReference type="SMART" id="SM00342">
    <property type="entry name" value="HTH_ARAC"/>
    <property type="match status" value="1"/>
</dbReference>
<name>A0A5C6ZP99_9FLAO</name>
<dbReference type="Pfam" id="PF12833">
    <property type="entry name" value="HTH_18"/>
    <property type="match status" value="1"/>
</dbReference>
<gene>
    <name evidence="5" type="ORF">ESY86_01270</name>
</gene>
<evidence type="ECO:0000259" key="4">
    <source>
        <dbReference type="PROSITE" id="PS01124"/>
    </source>
</evidence>
<dbReference type="InterPro" id="IPR009057">
    <property type="entry name" value="Homeodomain-like_sf"/>
</dbReference>
<keyword evidence="2" id="KW-0238">DNA-binding</keyword>
<dbReference type="GO" id="GO:0003700">
    <property type="term" value="F:DNA-binding transcription factor activity"/>
    <property type="evidence" value="ECO:0007669"/>
    <property type="project" value="InterPro"/>
</dbReference>
<accession>A0A5C6ZP99</accession>
<dbReference type="Proteomes" id="UP000321578">
    <property type="component" value="Unassembled WGS sequence"/>
</dbReference>
<dbReference type="AlphaFoldDB" id="A0A5C6ZP99"/>
<dbReference type="RefSeq" id="WP_147084709.1">
    <property type="nucleotide sequence ID" value="NZ_VORM01000003.1"/>
</dbReference>